<dbReference type="PROSITE" id="PS51257">
    <property type="entry name" value="PROKAR_LIPOPROTEIN"/>
    <property type="match status" value="1"/>
</dbReference>
<feature type="chain" id="PRO_5002332512" description="Lipoprotein" evidence="1">
    <location>
        <begin position="23"/>
        <end position="133"/>
    </location>
</feature>
<dbReference type="AlphaFoldDB" id="A0A0D8L889"/>
<name>A0A0D8L889_MORMO</name>
<dbReference type="EMBL" id="JZSH01000213">
    <property type="protein sequence ID" value="KJF76993.1"/>
    <property type="molecule type" value="Genomic_DNA"/>
</dbReference>
<evidence type="ECO:0000313" key="3">
    <source>
        <dbReference type="Proteomes" id="UP000032582"/>
    </source>
</evidence>
<evidence type="ECO:0008006" key="4">
    <source>
        <dbReference type="Google" id="ProtNLM"/>
    </source>
</evidence>
<gene>
    <name evidence="2" type="ORF">UA45_15545</name>
</gene>
<protein>
    <recommendedName>
        <fullName evidence="4">Lipoprotein</fullName>
    </recommendedName>
</protein>
<comment type="caution">
    <text evidence="2">The sequence shown here is derived from an EMBL/GenBank/DDBJ whole genome shotgun (WGS) entry which is preliminary data.</text>
</comment>
<proteinExistence type="predicted"/>
<sequence length="133" mass="14667">MRFKTLILISGLLTTLSGCTSASRQISPQPAQPVAEPVKLLPAPAQNSTSNSCIDDMYLLRKTNAGDYRVLSGKYGEVMNEFNFLRENESIMDNDIKIYMRNSLTIKLGKVCSDIKLSAFRSIKKKSSLNAGS</sequence>
<evidence type="ECO:0000256" key="1">
    <source>
        <dbReference type="SAM" id="SignalP"/>
    </source>
</evidence>
<dbReference type="Proteomes" id="UP000032582">
    <property type="component" value="Unassembled WGS sequence"/>
</dbReference>
<reference evidence="2 3" key="1">
    <citation type="submission" date="2015-02" db="EMBL/GenBank/DDBJ databases">
        <title>Whole genome shotgun sequencing of cultured foodborne pathogen.</title>
        <authorList>
            <person name="Timme R."/>
            <person name="Allard M.W."/>
            <person name="Strain E."/>
            <person name="Evans P.S."/>
            <person name="Brown E."/>
        </authorList>
    </citation>
    <scope>NUCLEOTIDE SEQUENCE [LARGE SCALE GENOMIC DNA]</scope>
    <source>
        <strain evidence="2 3">GCSL-TSO-24</strain>
    </source>
</reference>
<dbReference type="PATRIC" id="fig|582.24.peg.4951"/>
<keyword evidence="1" id="KW-0732">Signal</keyword>
<evidence type="ECO:0000313" key="2">
    <source>
        <dbReference type="EMBL" id="KJF76993.1"/>
    </source>
</evidence>
<organism evidence="2 3">
    <name type="scientific">Morganella morganii</name>
    <name type="common">Proteus morganii</name>
    <dbReference type="NCBI Taxonomy" id="582"/>
    <lineage>
        <taxon>Bacteria</taxon>
        <taxon>Pseudomonadati</taxon>
        <taxon>Pseudomonadota</taxon>
        <taxon>Gammaproteobacteria</taxon>
        <taxon>Enterobacterales</taxon>
        <taxon>Morganellaceae</taxon>
        <taxon>Morganella</taxon>
    </lineage>
</organism>
<feature type="signal peptide" evidence="1">
    <location>
        <begin position="1"/>
        <end position="22"/>
    </location>
</feature>
<accession>A0A0D8L889</accession>